<reference evidence="14 15" key="1">
    <citation type="submission" date="2024-09" db="EMBL/GenBank/DDBJ databases">
        <title>Rethinking Asexuality: The Enigmatic Case of Functional Sexual Genes in Lepraria (Stereocaulaceae).</title>
        <authorList>
            <person name="Doellman M."/>
            <person name="Sun Y."/>
            <person name="Barcenas-Pena A."/>
            <person name="Lumbsch H.T."/>
            <person name="Grewe F."/>
        </authorList>
    </citation>
    <scope>NUCLEOTIDE SEQUENCE [LARGE SCALE GENOMIC DNA]</scope>
    <source>
        <strain evidence="14 15">Grewe 0041</strain>
    </source>
</reference>
<feature type="domain" description="RING-type" evidence="13">
    <location>
        <begin position="1"/>
        <end position="28"/>
    </location>
</feature>
<dbReference type="PANTHER" id="PTHR14134">
    <property type="entry name" value="E3 UBIQUITIN-PROTEIN LIGASE RAD18"/>
    <property type="match status" value="1"/>
</dbReference>
<keyword evidence="8" id="KW-0234">DNA repair</keyword>
<evidence type="ECO:0000256" key="8">
    <source>
        <dbReference type="ARBA" id="ARBA00023204"/>
    </source>
</evidence>
<feature type="region of interest" description="Disordered" evidence="12">
    <location>
        <begin position="60"/>
        <end position="111"/>
    </location>
</feature>
<evidence type="ECO:0000256" key="3">
    <source>
        <dbReference type="ARBA" id="ARBA00022723"/>
    </source>
</evidence>
<evidence type="ECO:0000256" key="10">
    <source>
        <dbReference type="ARBA" id="ARBA00043952"/>
    </source>
</evidence>
<dbReference type="SUPFAM" id="SSF57850">
    <property type="entry name" value="RING/U-box"/>
    <property type="match status" value="1"/>
</dbReference>
<dbReference type="EMBL" id="JBHFEH010000002">
    <property type="protein sequence ID" value="KAL2058272.1"/>
    <property type="molecule type" value="Genomic_DNA"/>
</dbReference>
<keyword evidence="3" id="KW-0479">Metal-binding</keyword>
<feature type="compositionally biased region" description="Basic and acidic residues" evidence="12">
    <location>
        <begin position="308"/>
        <end position="321"/>
    </location>
</feature>
<feature type="compositionally biased region" description="Polar residues" evidence="12">
    <location>
        <begin position="170"/>
        <end position="186"/>
    </location>
</feature>
<keyword evidence="4" id="KW-0227">DNA damage</keyword>
<keyword evidence="15" id="KW-1185">Reference proteome</keyword>
<evidence type="ECO:0000256" key="2">
    <source>
        <dbReference type="ARBA" id="ARBA00022679"/>
    </source>
</evidence>
<keyword evidence="7" id="KW-0862">Zinc</keyword>
<dbReference type="InterPro" id="IPR017907">
    <property type="entry name" value="Znf_RING_CS"/>
</dbReference>
<dbReference type="SMART" id="SM00734">
    <property type="entry name" value="ZnF_Rad18"/>
    <property type="match status" value="1"/>
</dbReference>
<evidence type="ECO:0000259" key="13">
    <source>
        <dbReference type="PROSITE" id="PS50089"/>
    </source>
</evidence>
<feature type="region of interest" description="Disordered" evidence="12">
    <location>
        <begin position="277"/>
        <end position="355"/>
    </location>
</feature>
<name>A0ABR4BKC5_9LECA</name>
<evidence type="ECO:0000256" key="4">
    <source>
        <dbReference type="ARBA" id="ARBA00022763"/>
    </source>
</evidence>
<dbReference type="InterPro" id="IPR001841">
    <property type="entry name" value="Znf_RING"/>
</dbReference>
<comment type="subcellular location">
    <subcellularLocation>
        <location evidence="1">Nucleus</location>
    </subcellularLocation>
</comment>
<protein>
    <recommendedName>
        <fullName evidence="13">RING-type domain-containing protein</fullName>
    </recommendedName>
</protein>
<dbReference type="PROSITE" id="PS00518">
    <property type="entry name" value="ZF_RING_1"/>
    <property type="match status" value="1"/>
</dbReference>
<sequence length="355" mass="39086">MITSCSHTFCSLCIRRCLTNDGRCPTCRAQDQEMKLRPNSIVQELVDAFQTARPVILQLGKDAKTSRGSGGRSKKRKVEDTDFEEDEEDEGVENTKSGRRKTRSQCQSHSTSHEIIMAQAVDDDKDGDFQPHDGLIACPICNARMKEEAVFSHLDVHNNPEPVAQAQAQTARKSSSFNMVSRSSQPPKAMERLPQALLIRRHTEWINLVNANCDSRRPRTKRELLHELDVWDKTQDRQILNSSSGGGSSSSMMNKDFDGAAWAASHDSEFQSLIARARGKAKPKTEDTGGTDQPDVPAPDRASGNGSRPDESSLSKAHTEGTNHLPLSNGVNDHLSPNEQAPPTQASFVDLEAEG</sequence>
<dbReference type="Pfam" id="PF00097">
    <property type="entry name" value="zf-C3HC4"/>
    <property type="match status" value="1"/>
</dbReference>
<gene>
    <name evidence="14" type="ORF">ABVK25_000998</name>
</gene>
<dbReference type="PANTHER" id="PTHR14134:SF2">
    <property type="entry name" value="E3 UBIQUITIN-PROTEIN LIGASE RAD18"/>
    <property type="match status" value="1"/>
</dbReference>
<accession>A0ABR4BKC5</accession>
<feature type="compositionally biased region" description="Acidic residues" evidence="12">
    <location>
        <begin position="81"/>
        <end position="92"/>
    </location>
</feature>
<evidence type="ECO:0000256" key="9">
    <source>
        <dbReference type="ARBA" id="ARBA00023242"/>
    </source>
</evidence>
<dbReference type="InterPro" id="IPR039577">
    <property type="entry name" value="Rad18"/>
</dbReference>
<dbReference type="PROSITE" id="PS50089">
    <property type="entry name" value="ZF_RING_2"/>
    <property type="match status" value="1"/>
</dbReference>
<dbReference type="InterPro" id="IPR013083">
    <property type="entry name" value="Znf_RING/FYVE/PHD"/>
</dbReference>
<evidence type="ECO:0000313" key="15">
    <source>
        <dbReference type="Proteomes" id="UP001590951"/>
    </source>
</evidence>
<feature type="region of interest" description="Disordered" evidence="12">
    <location>
        <begin position="170"/>
        <end position="189"/>
    </location>
</feature>
<feature type="compositionally biased region" description="Polar residues" evidence="12">
    <location>
        <begin position="322"/>
        <end position="347"/>
    </location>
</feature>
<evidence type="ECO:0000313" key="14">
    <source>
        <dbReference type="EMBL" id="KAL2058272.1"/>
    </source>
</evidence>
<comment type="pathway">
    <text evidence="10">Protein modification.</text>
</comment>
<evidence type="ECO:0000256" key="7">
    <source>
        <dbReference type="ARBA" id="ARBA00022833"/>
    </source>
</evidence>
<evidence type="ECO:0000256" key="12">
    <source>
        <dbReference type="SAM" id="MobiDB-lite"/>
    </source>
</evidence>
<dbReference type="InterPro" id="IPR006642">
    <property type="entry name" value="Rad18_UBZ4"/>
</dbReference>
<evidence type="ECO:0000256" key="5">
    <source>
        <dbReference type="ARBA" id="ARBA00022771"/>
    </source>
</evidence>
<keyword evidence="9" id="KW-0539">Nucleus</keyword>
<keyword evidence="5 11" id="KW-0863">Zinc-finger</keyword>
<comment type="caution">
    <text evidence="14">The sequence shown here is derived from an EMBL/GenBank/DDBJ whole genome shotgun (WGS) entry which is preliminary data.</text>
</comment>
<organism evidence="14 15">
    <name type="scientific">Lepraria finkii</name>
    <dbReference type="NCBI Taxonomy" id="1340010"/>
    <lineage>
        <taxon>Eukaryota</taxon>
        <taxon>Fungi</taxon>
        <taxon>Dikarya</taxon>
        <taxon>Ascomycota</taxon>
        <taxon>Pezizomycotina</taxon>
        <taxon>Lecanoromycetes</taxon>
        <taxon>OSLEUM clade</taxon>
        <taxon>Lecanoromycetidae</taxon>
        <taxon>Lecanorales</taxon>
        <taxon>Lecanorineae</taxon>
        <taxon>Stereocaulaceae</taxon>
        <taxon>Lepraria</taxon>
    </lineage>
</organism>
<dbReference type="InterPro" id="IPR018957">
    <property type="entry name" value="Znf_C3HC4_RING-type"/>
</dbReference>
<keyword evidence="2" id="KW-0808">Transferase</keyword>
<evidence type="ECO:0000256" key="1">
    <source>
        <dbReference type="ARBA" id="ARBA00004123"/>
    </source>
</evidence>
<proteinExistence type="predicted"/>
<evidence type="ECO:0000256" key="11">
    <source>
        <dbReference type="PROSITE-ProRule" id="PRU00175"/>
    </source>
</evidence>
<keyword evidence="6" id="KW-0833">Ubl conjugation pathway</keyword>
<dbReference type="Proteomes" id="UP001590951">
    <property type="component" value="Unassembled WGS sequence"/>
</dbReference>
<dbReference type="Gene3D" id="3.30.40.10">
    <property type="entry name" value="Zinc/RING finger domain, C3HC4 (zinc finger)"/>
    <property type="match status" value="1"/>
</dbReference>
<evidence type="ECO:0000256" key="6">
    <source>
        <dbReference type="ARBA" id="ARBA00022786"/>
    </source>
</evidence>